<feature type="compositionally biased region" description="Pro residues" evidence="9">
    <location>
        <begin position="81"/>
        <end position="96"/>
    </location>
</feature>
<evidence type="ECO:0000256" key="6">
    <source>
        <dbReference type="ARBA" id="ARBA00023049"/>
    </source>
</evidence>
<accession>A0A1H5Y0C5</accession>
<dbReference type="PANTHER" id="PTHR33794">
    <property type="entry name" value="BACILLOLYSIN"/>
    <property type="match status" value="1"/>
</dbReference>
<feature type="region of interest" description="Disordered" evidence="9">
    <location>
        <begin position="66"/>
        <end position="127"/>
    </location>
</feature>
<dbReference type="EC" id="3.4.24.-" evidence="8"/>
<evidence type="ECO:0000313" key="13">
    <source>
        <dbReference type="Proteomes" id="UP000236723"/>
    </source>
</evidence>
<proteinExistence type="inferred from homology"/>
<dbReference type="InterPro" id="IPR001570">
    <property type="entry name" value="Peptidase_M4_C_domain"/>
</dbReference>
<organism evidence="12 13">
    <name type="scientific">Thermomonospora echinospora</name>
    <dbReference type="NCBI Taxonomy" id="1992"/>
    <lineage>
        <taxon>Bacteria</taxon>
        <taxon>Bacillati</taxon>
        <taxon>Actinomycetota</taxon>
        <taxon>Actinomycetes</taxon>
        <taxon>Streptosporangiales</taxon>
        <taxon>Thermomonosporaceae</taxon>
        <taxon>Thermomonospora</taxon>
    </lineage>
</organism>
<dbReference type="GO" id="GO:0046872">
    <property type="term" value="F:metal ion binding"/>
    <property type="evidence" value="ECO:0007669"/>
    <property type="project" value="UniProtKB-UniRule"/>
</dbReference>
<keyword evidence="8" id="KW-0964">Secreted</keyword>
<keyword evidence="3" id="KW-0479">Metal-binding</keyword>
<dbReference type="GO" id="GO:0004222">
    <property type="term" value="F:metalloendopeptidase activity"/>
    <property type="evidence" value="ECO:0007669"/>
    <property type="project" value="UniProtKB-UniRule"/>
</dbReference>
<dbReference type="SUPFAM" id="SSF55486">
    <property type="entry name" value="Metalloproteases ('zincins'), catalytic domain"/>
    <property type="match status" value="1"/>
</dbReference>
<dbReference type="Proteomes" id="UP000236723">
    <property type="component" value="Unassembled WGS sequence"/>
</dbReference>
<dbReference type="PRINTS" id="PR00730">
    <property type="entry name" value="THERMOLYSIN"/>
</dbReference>
<dbReference type="InterPro" id="IPR023612">
    <property type="entry name" value="Peptidase_M4"/>
</dbReference>
<protein>
    <recommendedName>
        <fullName evidence="8">Neutral metalloproteinase</fullName>
        <ecNumber evidence="8">3.4.24.-</ecNumber>
    </recommendedName>
</protein>
<dbReference type="Pfam" id="PF02868">
    <property type="entry name" value="Peptidase_M4_C"/>
    <property type="match status" value="1"/>
</dbReference>
<evidence type="ECO:0000256" key="8">
    <source>
        <dbReference type="RuleBase" id="RU366073"/>
    </source>
</evidence>
<feature type="domain" description="Peptidase M4" evidence="10">
    <location>
        <begin position="135"/>
        <end position="198"/>
    </location>
</feature>
<evidence type="ECO:0000313" key="12">
    <source>
        <dbReference type="EMBL" id="SEG17383.1"/>
    </source>
</evidence>
<feature type="active site" evidence="7">
    <location>
        <position position="192"/>
    </location>
</feature>
<reference evidence="13" key="1">
    <citation type="submission" date="2016-10" db="EMBL/GenBank/DDBJ databases">
        <authorList>
            <person name="Varghese N."/>
            <person name="Submissions S."/>
        </authorList>
    </citation>
    <scope>NUCLEOTIDE SEQUENCE [LARGE SCALE GENOMIC DNA]</scope>
    <source>
        <strain evidence="13">DSM 43163</strain>
    </source>
</reference>
<gene>
    <name evidence="12" type="ORF">SAMN04489712_103494</name>
</gene>
<feature type="active site" description="Proton donor" evidence="7">
    <location>
        <position position="271"/>
    </location>
</feature>
<dbReference type="EMBL" id="FNVO01000003">
    <property type="protein sequence ID" value="SEG17383.1"/>
    <property type="molecule type" value="Genomic_DNA"/>
</dbReference>
<evidence type="ECO:0000256" key="9">
    <source>
        <dbReference type="SAM" id="MobiDB-lite"/>
    </source>
</evidence>
<keyword evidence="13" id="KW-1185">Reference proteome</keyword>
<comment type="cofactor">
    <cofactor evidence="8">
        <name>Zn(2+)</name>
        <dbReference type="ChEBI" id="CHEBI:29105"/>
    </cofactor>
</comment>
<dbReference type="GO" id="GO:0006508">
    <property type="term" value="P:proteolysis"/>
    <property type="evidence" value="ECO:0007669"/>
    <property type="project" value="UniProtKB-KW"/>
</dbReference>
<dbReference type="GO" id="GO:0005576">
    <property type="term" value="C:extracellular region"/>
    <property type="evidence" value="ECO:0007669"/>
    <property type="project" value="UniProtKB-SubCell"/>
</dbReference>
<dbReference type="Gene3D" id="1.10.390.10">
    <property type="entry name" value="Neutral Protease Domain 2"/>
    <property type="match status" value="1"/>
</dbReference>
<keyword evidence="6 8" id="KW-0482">Metalloprotease</keyword>
<comment type="function">
    <text evidence="8">Extracellular zinc metalloprotease.</text>
</comment>
<dbReference type="AlphaFoldDB" id="A0A1H5Y0C5"/>
<comment type="similarity">
    <text evidence="1 8">Belongs to the peptidase M4 family.</text>
</comment>
<evidence type="ECO:0000256" key="4">
    <source>
        <dbReference type="ARBA" id="ARBA00022801"/>
    </source>
</evidence>
<evidence type="ECO:0000256" key="2">
    <source>
        <dbReference type="ARBA" id="ARBA00022670"/>
    </source>
</evidence>
<name>A0A1H5Y0C5_9ACTN</name>
<feature type="domain" description="Peptidase M4 C-terminal" evidence="11">
    <location>
        <begin position="202"/>
        <end position="350"/>
    </location>
</feature>
<dbReference type="InterPro" id="IPR050728">
    <property type="entry name" value="Zinc_Metalloprotease_M4"/>
</dbReference>
<keyword evidence="2 8" id="KW-0645">Protease</keyword>
<dbReference type="InterPro" id="IPR013856">
    <property type="entry name" value="Peptidase_M4_domain"/>
</dbReference>
<keyword evidence="5 8" id="KW-0862">Zinc</keyword>
<sequence length="358" mass="39145">MLPGMVCRWRNTIRGDRGATATEYAGLLLLAAGLAGALATSGLPGLAVVKVDQAMCGFSPETCRRRGIGPPAGGPALIPRPSIPPATARPPLPHRPGQPRMNRRVYRSTGIGKRVERREGGPPTGDPVIDRVYQYLGTVGTYFWDRFGRNSFDGRGGRLNVEVDDDSEAEWNLELWRMTVGRDATLDVVAHEFTHGVVSATAGLANYGQPAALNEALADIFASNVDQNWQIGESTERGVLRDLSNPRRFGHPAHVSQYRSGLIDLTNQNSHYNSTVISHAYYRMVRYLGRTEAEGRTVAEQIVYRALTRHLASSPGFEDFRTAALRATADLYGAKSPSYLAVNRAFAEVGLNGRWRPS</sequence>
<dbReference type="InterPro" id="IPR027268">
    <property type="entry name" value="Peptidase_M4/M1_CTD_sf"/>
</dbReference>
<evidence type="ECO:0000256" key="7">
    <source>
        <dbReference type="PIRSR" id="PIRSR623612-1"/>
    </source>
</evidence>
<dbReference type="CDD" id="cd09597">
    <property type="entry name" value="M4_TLP"/>
    <property type="match status" value="1"/>
</dbReference>
<dbReference type="Gene3D" id="3.10.170.10">
    <property type="match status" value="1"/>
</dbReference>
<evidence type="ECO:0000256" key="5">
    <source>
        <dbReference type="ARBA" id="ARBA00022833"/>
    </source>
</evidence>
<dbReference type="Pfam" id="PF01447">
    <property type="entry name" value="Peptidase_M4"/>
    <property type="match status" value="1"/>
</dbReference>
<comment type="subcellular location">
    <subcellularLocation>
        <location evidence="8">Secreted</location>
    </subcellularLocation>
</comment>
<evidence type="ECO:0000259" key="10">
    <source>
        <dbReference type="Pfam" id="PF01447"/>
    </source>
</evidence>
<evidence type="ECO:0000256" key="1">
    <source>
        <dbReference type="ARBA" id="ARBA00009388"/>
    </source>
</evidence>
<keyword evidence="4 8" id="KW-0378">Hydrolase</keyword>
<dbReference type="PANTHER" id="PTHR33794:SF1">
    <property type="entry name" value="BACILLOLYSIN"/>
    <property type="match status" value="1"/>
</dbReference>
<evidence type="ECO:0000259" key="11">
    <source>
        <dbReference type="Pfam" id="PF02868"/>
    </source>
</evidence>
<evidence type="ECO:0000256" key="3">
    <source>
        <dbReference type="ARBA" id="ARBA00022723"/>
    </source>
</evidence>